<dbReference type="InterPro" id="IPR046778">
    <property type="entry name" value="UPF0758_N"/>
</dbReference>
<dbReference type="GO" id="GO:0006508">
    <property type="term" value="P:proteolysis"/>
    <property type="evidence" value="ECO:0007669"/>
    <property type="project" value="UniProtKB-KW"/>
</dbReference>
<organism evidence="9 10">
    <name type="scientific">Maledivibacter halophilus</name>
    <dbReference type="NCBI Taxonomy" id="36842"/>
    <lineage>
        <taxon>Bacteria</taxon>
        <taxon>Bacillati</taxon>
        <taxon>Bacillota</taxon>
        <taxon>Clostridia</taxon>
        <taxon>Peptostreptococcales</taxon>
        <taxon>Caminicellaceae</taxon>
        <taxon>Maledivibacter</taxon>
    </lineage>
</organism>
<sequence length="230" mass="25955">MDKYNVTIKKMPENERPREKLIRYGPQTLSNIELLAILIRTGSREQSALELANVLLSHHEKGIRYLANCTVEELSEIKGIGTSKACQILAAVELGNRLSRSSLEIKRTIKSPKDVTDMFINDMRFLEKEHFKVIFLNTKNEIITFETISIGSLNASIVHPREVFKRAIKKSSASIILLHNHPSGNPQPSKEDINITKRLIEAGQIIGIEVLDHIIIGDGNYFSLKEESLI</sequence>
<keyword evidence="5" id="KW-0862">Zinc</keyword>
<dbReference type="InterPro" id="IPR037518">
    <property type="entry name" value="MPN"/>
</dbReference>
<keyword evidence="3" id="KW-0479">Metal-binding</keyword>
<dbReference type="InterPro" id="IPR020891">
    <property type="entry name" value="UPF0758_CS"/>
</dbReference>
<evidence type="ECO:0000256" key="1">
    <source>
        <dbReference type="ARBA" id="ARBA00010243"/>
    </source>
</evidence>
<dbReference type="PANTHER" id="PTHR30471:SF3">
    <property type="entry name" value="UPF0758 PROTEIN YEES-RELATED"/>
    <property type="match status" value="1"/>
</dbReference>
<evidence type="ECO:0000256" key="2">
    <source>
        <dbReference type="ARBA" id="ARBA00022670"/>
    </source>
</evidence>
<evidence type="ECO:0000256" key="5">
    <source>
        <dbReference type="ARBA" id="ARBA00022833"/>
    </source>
</evidence>
<dbReference type="NCBIfam" id="NF000642">
    <property type="entry name" value="PRK00024.1"/>
    <property type="match status" value="1"/>
</dbReference>
<comment type="similarity">
    <text evidence="1 7">Belongs to the UPF0758 family.</text>
</comment>
<dbReference type="STRING" id="36842.SAMN02194393_01932"/>
<protein>
    <submittedName>
        <fullName evidence="9">DNA replication and repair protein RadC</fullName>
    </submittedName>
</protein>
<dbReference type="NCBIfam" id="TIGR00608">
    <property type="entry name" value="radc"/>
    <property type="match status" value="1"/>
</dbReference>
<evidence type="ECO:0000313" key="10">
    <source>
        <dbReference type="Proteomes" id="UP000190285"/>
    </source>
</evidence>
<gene>
    <name evidence="9" type="ORF">SAMN02194393_01932</name>
</gene>
<dbReference type="AlphaFoldDB" id="A0A1T5KL27"/>
<dbReference type="CDD" id="cd08071">
    <property type="entry name" value="MPN_DUF2466"/>
    <property type="match status" value="1"/>
</dbReference>
<evidence type="ECO:0000313" key="9">
    <source>
        <dbReference type="EMBL" id="SKC64456.1"/>
    </source>
</evidence>
<evidence type="ECO:0000256" key="4">
    <source>
        <dbReference type="ARBA" id="ARBA00022801"/>
    </source>
</evidence>
<dbReference type="Proteomes" id="UP000190285">
    <property type="component" value="Unassembled WGS sequence"/>
</dbReference>
<dbReference type="RefSeq" id="WP_079491178.1">
    <property type="nucleotide sequence ID" value="NZ_FUZT01000004.1"/>
</dbReference>
<dbReference type="OrthoDB" id="9804482at2"/>
<dbReference type="GO" id="GO:0046872">
    <property type="term" value="F:metal ion binding"/>
    <property type="evidence" value="ECO:0007669"/>
    <property type="project" value="UniProtKB-KW"/>
</dbReference>
<evidence type="ECO:0000259" key="8">
    <source>
        <dbReference type="PROSITE" id="PS50249"/>
    </source>
</evidence>
<dbReference type="EMBL" id="FUZT01000004">
    <property type="protein sequence ID" value="SKC64456.1"/>
    <property type="molecule type" value="Genomic_DNA"/>
</dbReference>
<dbReference type="Pfam" id="PF04002">
    <property type="entry name" value="RadC"/>
    <property type="match status" value="1"/>
</dbReference>
<evidence type="ECO:0000256" key="7">
    <source>
        <dbReference type="RuleBase" id="RU003797"/>
    </source>
</evidence>
<dbReference type="InterPro" id="IPR001405">
    <property type="entry name" value="UPF0758"/>
</dbReference>
<accession>A0A1T5KL27</accession>
<dbReference type="PANTHER" id="PTHR30471">
    <property type="entry name" value="DNA REPAIR PROTEIN RADC"/>
    <property type="match status" value="1"/>
</dbReference>
<dbReference type="PROSITE" id="PS01302">
    <property type="entry name" value="UPF0758"/>
    <property type="match status" value="1"/>
</dbReference>
<dbReference type="PROSITE" id="PS50249">
    <property type="entry name" value="MPN"/>
    <property type="match status" value="1"/>
</dbReference>
<dbReference type="Gene3D" id="3.40.140.10">
    <property type="entry name" value="Cytidine Deaminase, domain 2"/>
    <property type="match status" value="1"/>
</dbReference>
<keyword evidence="4" id="KW-0378">Hydrolase</keyword>
<keyword evidence="10" id="KW-1185">Reference proteome</keyword>
<proteinExistence type="inferred from homology"/>
<keyword evidence="2" id="KW-0645">Protease</keyword>
<reference evidence="9 10" key="1">
    <citation type="submission" date="2017-02" db="EMBL/GenBank/DDBJ databases">
        <authorList>
            <person name="Peterson S.W."/>
        </authorList>
    </citation>
    <scope>NUCLEOTIDE SEQUENCE [LARGE SCALE GENOMIC DNA]</scope>
    <source>
        <strain evidence="9 10">M1</strain>
    </source>
</reference>
<dbReference type="GO" id="GO:0008237">
    <property type="term" value="F:metallopeptidase activity"/>
    <property type="evidence" value="ECO:0007669"/>
    <property type="project" value="UniProtKB-KW"/>
</dbReference>
<keyword evidence="6" id="KW-0482">Metalloprotease</keyword>
<evidence type="ECO:0000256" key="6">
    <source>
        <dbReference type="ARBA" id="ARBA00023049"/>
    </source>
</evidence>
<dbReference type="InterPro" id="IPR025657">
    <property type="entry name" value="RadC_JAB"/>
</dbReference>
<feature type="domain" description="MPN" evidence="8">
    <location>
        <begin position="108"/>
        <end position="230"/>
    </location>
</feature>
<dbReference type="Pfam" id="PF20582">
    <property type="entry name" value="UPF0758_N"/>
    <property type="match status" value="1"/>
</dbReference>
<name>A0A1T5KL27_9FIRM</name>
<evidence type="ECO:0000256" key="3">
    <source>
        <dbReference type="ARBA" id="ARBA00022723"/>
    </source>
</evidence>